<reference evidence="6" key="1">
    <citation type="submission" date="2019-01" db="EMBL/GenBank/DDBJ databases">
        <title>Gri0909 isolated from a small marine red alga.</title>
        <authorList>
            <person name="Kim J."/>
            <person name="Jeong S.E."/>
            <person name="Jeon C.O."/>
        </authorList>
    </citation>
    <scope>NUCLEOTIDE SEQUENCE [LARGE SCALE GENOMIC DNA]</scope>
    <source>
        <strain evidence="6">Gri0909</strain>
    </source>
</reference>
<comment type="caution">
    <text evidence="5">The sequence shown here is derived from an EMBL/GenBank/DDBJ whole genome shotgun (WGS) entry which is preliminary data.</text>
</comment>
<keyword evidence="6" id="KW-1185">Reference proteome</keyword>
<dbReference type="EMBL" id="SADE01000003">
    <property type="protein sequence ID" value="RVU34968.1"/>
    <property type="molecule type" value="Genomic_DNA"/>
</dbReference>
<dbReference type="Proteomes" id="UP000287447">
    <property type="component" value="Unassembled WGS sequence"/>
</dbReference>
<dbReference type="InterPro" id="IPR051052">
    <property type="entry name" value="Diverse_substrate_MTase"/>
</dbReference>
<dbReference type="Gene3D" id="3.40.50.150">
    <property type="entry name" value="Vaccinia Virus protein VP39"/>
    <property type="match status" value="1"/>
</dbReference>
<gene>
    <name evidence="5" type="ORF">EOI86_19230</name>
</gene>
<comment type="similarity">
    <text evidence="1">Belongs to the methyltransferase superfamily.</text>
</comment>
<dbReference type="RefSeq" id="WP_127767289.1">
    <property type="nucleotide sequence ID" value="NZ_SADE01000003.1"/>
</dbReference>
<keyword evidence="2 5" id="KW-0489">Methyltransferase</keyword>
<dbReference type="GO" id="GO:0008757">
    <property type="term" value="F:S-adenosylmethionine-dependent methyltransferase activity"/>
    <property type="evidence" value="ECO:0007669"/>
    <property type="project" value="InterPro"/>
</dbReference>
<evidence type="ECO:0000256" key="2">
    <source>
        <dbReference type="ARBA" id="ARBA00022603"/>
    </source>
</evidence>
<keyword evidence="3 5" id="KW-0808">Transferase</keyword>
<dbReference type="PANTHER" id="PTHR44942:SF4">
    <property type="entry name" value="METHYLTRANSFERASE TYPE 11 DOMAIN-CONTAINING PROTEIN"/>
    <property type="match status" value="1"/>
</dbReference>
<dbReference type="PANTHER" id="PTHR44942">
    <property type="entry name" value="METHYLTRANSF_11 DOMAIN-CONTAINING PROTEIN"/>
    <property type="match status" value="1"/>
</dbReference>
<proteinExistence type="inferred from homology"/>
<name>A0A3S2Z625_9PROT</name>
<dbReference type="CDD" id="cd02440">
    <property type="entry name" value="AdoMet_MTases"/>
    <property type="match status" value="1"/>
</dbReference>
<dbReference type="GO" id="GO:0032259">
    <property type="term" value="P:methylation"/>
    <property type="evidence" value="ECO:0007669"/>
    <property type="project" value="UniProtKB-KW"/>
</dbReference>
<dbReference type="OrthoDB" id="9777830at2"/>
<accession>A0A3S2Z625</accession>
<evidence type="ECO:0000256" key="1">
    <source>
        <dbReference type="ARBA" id="ARBA00008361"/>
    </source>
</evidence>
<dbReference type="InterPro" id="IPR029063">
    <property type="entry name" value="SAM-dependent_MTases_sf"/>
</dbReference>
<evidence type="ECO:0000256" key="3">
    <source>
        <dbReference type="ARBA" id="ARBA00022679"/>
    </source>
</evidence>
<evidence type="ECO:0000313" key="5">
    <source>
        <dbReference type="EMBL" id="RVU34968.1"/>
    </source>
</evidence>
<organism evidence="5 6">
    <name type="scientific">Hwanghaeella grinnelliae</name>
    <dbReference type="NCBI Taxonomy" id="2500179"/>
    <lineage>
        <taxon>Bacteria</taxon>
        <taxon>Pseudomonadati</taxon>
        <taxon>Pseudomonadota</taxon>
        <taxon>Alphaproteobacteria</taxon>
        <taxon>Rhodospirillales</taxon>
        <taxon>Rhodospirillaceae</taxon>
        <taxon>Hwanghaeella</taxon>
    </lineage>
</organism>
<dbReference type="AlphaFoldDB" id="A0A3S2Z625"/>
<evidence type="ECO:0000259" key="4">
    <source>
        <dbReference type="Pfam" id="PF08241"/>
    </source>
</evidence>
<evidence type="ECO:0000313" key="6">
    <source>
        <dbReference type="Proteomes" id="UP000287447"/>
    </source>
</evidence>
<sequence length="256" mass="27817">MADVHRMAEQGYQNAAATYSAGRPDYPDTLDPILRDELGITPGKTVLDLGAGTGKFTARLAATGAAVIAVEPVDAMRNELAAALPMVDLRAGNATAIPADTASIDAVFCAQAFHWFATAEALAEIRRVLKPDGLLGLVWNVRDETVDWVAGLTDLITPYEDDTPRYRHMVWRALFPAADFSELEETVCPYAHEGPAEQVVLDRFMSISFIASQPLAVRNKIEADIRRLIGQTPALSGPAPAAFPYVTRLYTCRKTQ</sequence>
<dbReference type="Pfam" id="PF08241">
    <property type="entry name" value="Methyltransf_11"/>
    <property type="match status" value="1"/>
</dbReference>
<dbReference type="SUPFAM" id="SSF53335">
    <property type="entry name" value="S-adenosyl-L-methionine-dependent methyltransferases"/>
    <property type="match status" value="1"/>
</dbReference>
<protein>
    <submittedName>
        <fullName evidence="5">Class I SAM-dependent methyltransferase</fullName>
    </submittedName>
</protein>
<feature type="domain" description="Methyltransferase type 11" evidence="4">
    <location>
        <begin position="47"/>
        <end position="135"/>
    </location>
</feature>
<dbReference type="InterPro" id="IPR013216">
    <property type="entry name" value="Methyltransf_11"/>
</dbReference>